<dbReference type="PROSITE" id="PS51257">
    <property type="entry name" value="PROKAR_LIPOPROTEIN"/>
    <property type="match status" value="1"/>
</dbReference>
<sequence length="330" mass="34527">MKGHTVSKKSIRILGLAASLSVAALLLTACGGQSSGADNANAEAGGLSGSVTVDGSSTVAPLSEAAADLFRDVEPDINVTVATSGTGGGFKKFCAGETDISNASREIKEEEIAECEAAGIEYTEIVIANDGLSVVVNPENDWVDCLTVEQLATIWGPESEGEITNWNQVDPSFPDIPLGLFGAGTDSGTFDYFTDAINGEEGAIRADYSPSEDDNITIQGVSGDEGAMGFFGLSYVEENPDSVKALEIDGGAGCVAPTAETVQDGTYTPLGRELFIYVANESYADKEQVRSYVDFYVENEAEIAEAALYIGLTEEQKTTATEELASLVSE</sequence>
<dbReference type="Gene3D" id="3.40.190.10">
    <property type="entry name" value="Periplasmic binding protein-like II"/>
    <property type="match status" value="2"/>
</dbReference>
<dbReference type="Proteomes" id="UP000270299">
    <property type="component" value="Unassembled WGS sequence"/>
</dbReference>
<dbReference type="PANTHER" id="PTHR30570">
    <property type="entry name" value="PERIPLASMIC PHOSPHATE BINDING COMPONENT OF PHOSPHATE ABC TRANSPORTER"/>
    <property type="match status" value="1"/>
</dbReference>
<dbReference type="NCBIfam" id="TIGR02136">
    <property type="entry name" value="ptsS_2"/>
    <property type="match status" value="1"/>
</dbReference>
<comment type="function">
    <text evidence="4">Involved in the system for phosphate transport across the cytoplasmic membrane.</text>
</comment>
<dbReference type="Pfam" id="PF12849">
    <property type="entry name" value="PBP_like_2"/>
    <property type="match status" value="1"/>
</dbReference>
<evidence type="ECO:0000256" key="3">
    <source>
        <dbReference type="ARBA" id="ARBA00022729"/>
    </source>
</evidence>
<organism evidence="6 7">
    <name type="scientific">Mycetocola manganoxydans</name>
    <dbReference type="NCBI Taxonomy" id="699879"/>
    <lineage>
        <taxon>Bacteria</taxon>
        <taxon>Bacillati</taxon>
        <taxon>Actinomycetota</taxon>
        <taxon>Actinomycetes</taxon>
        <taxon>Micrococcales</taxon>
        <taxon>Microbacteriaceae</taxon>
        <taxon>Mycetocola</taxon>
    </lineage>
</organism>
<dbReference type="InterPro" id="IPR050811">
    <property type="entry name" value="Phosphate_ABC_transporter"/>
</dbReference>
<evidence type="ECO:0000256" key="4">
    <source>
        <dbReference type="RuleBase" id="RU367119"/>
    </source>
</evidence>
<feature type="chain" id="PRO_5039741300" description="Phosphate-binding protein" evidence="4">
    <location>
        <begin position="25"/>
        <end position="330"/>
    </location>
</feature>
<accession>A0A3L6ZQW6</accession>
<dbReference type="SUPFAM" id="SSF53850">
    <property type="entry name" value="Periplasmic binding protein-like II"/>
    <property type="match status" value="1"/>
</dbReference>
<evidence type="ECO:0000313" key="6">
    <source>
        <dbReference type="EMBL" id="RLP70316.1"/>
    </source>
</evidence>
<name>A0A3L6ZQW6_9MICO</name>
<comment type="similarity">
    <text evidence="1 4">Belongs to the PstS family.</text>
</comment>
<comment type="caution">
    <text evidence="6">The sequence shown here is derived from an EMBL/GenBank/DDBJ whole genome shotgun (WGS) entry which is preliminary data.</text>
</comment>
<dbReference type="PANTHER" id="PTHR30570:SF1">
    <property type="entry name" value="PHOSPHATE-BINDING PROTEIN PSTS"/>
    <property type="match status" value="1"/>
</dbReference>
<proteinExistence type="inferred from homology"/>
<evidence type="ECO:0000259" key="5">
    <source>
        <dbReference type="Pfam" id="PF12849"/>
    </source>
</evidence>
<dbReference type="GO" id="GO:0042301">
    <property type="term" value="F:phosphate ion binding"/>
    <property type="evidence" value="ECO:0007669"/>
    <property type="project" value="UniProtKB-UniRule"/>
</dbReference>
<dbReference type="GO" id="GO:0006817">
    <property type="term" value="P:phosphate ion transport"/>
    <property type="evidence" value="ECO:0007669"/>
    <property type="project" value="UniProtKB-UniRule"/>
</dbReference>
<evidence type="ECO:0000256" key="1">
    <source>
        <dbReference type="ARBA" id="ARBA00008725"/>
    </source>
</evidence>
<dbReference type="AlphaFoldDB" id="A0A3L6ZQW6"/>
<keyword evidence="7" id="KW-1185">Reference proteome</keyword>
<keyword evidence="2 4" id="KW-0813">Transport</keyword>
<feature type="domain" description="PBP" evidence="5">
    <location>
        <begin position="44"/>
        <end position="300"/>
    </location>
</feature>
<feature type="signal peptide" evidence="4">
    <location>
        <begin position="1"/>
        <end position="24"/>
    </location>
</feature>
<dbReference type="InterPro" id="IPR024370">
    <property type="entry name" value="PBP_domain"/>
</dbReference>
<dbReference type="InterPro" id="IPR011862">
    <property type="entry name" value="Phos-bd"/>
</dbReference>
<protein>
    <recommendedName>
        <fullName evidence="4">Phosphate-binding protein</fullName>
    </recommendedName>
</protein>
<dbReference type="EMBL" id="RCUV01000010">
    <property type="protein sequence ID" value="RLP70316.1"/>
    <property type="molecule type" value="Genomic_DNA"/>
</dbReference>
<gene>
    <name evidence="6" type="ORF">D9V29_10195</name>
</gene>
<evidence type="ECO:0000256" key="2">
    <source>
        <dbReference type="ARBA" id="ARBA00022448"/>
    </source>
</evidence>
<dbReference type="CDD" id="cd13654">
    <property type="entry name" value="PBP2_phosphate_like_2"/>
    <property type="match status" value="1"/>
</dbReference>
<evidence type="ECO:0000313" key="7">
    <source>
        <dbReference type="Proteomes" id="UP000270299"/>
    </source>
</evidence>
<reference evidence="6 7" key="1">
    <citation type="submission" date="2018-10" db="EMBL/GenBank/DDBJ databases">
        <authorList>
            <person name="Li J."/>
        </authorList>
    </citation>
    <scope>NUCLEOTIDE SEQUENCE [LARGE SCALE GENOMIC DNA]</scope>
    <source>
        <strain evidence="6 7">CCTCC AB209002</strain>
    </source>
</reference>
<keyword evidence="4" id="KW-0592">Phosphate transport</keyword>
<keyword evidence="3 4" id="KW-0732">Signal</keyword>
<dbReference type="OrthoDB" id="9790048at2"/>